<name>A0ABU0TR75_MICTR</name>
<evidence type="ECO:0000313" key="1">
    <source>
        <dbReference type="EMBL" id="MDQ1122161.1"/>
    </source>
</evidence>
<comment type="caution">
    <text evidence="1">The sequence shown here is derived from an EMBL/GenBank/DDBJ whole genome shotgun (WGS) entry which is preliminary data.</text>
</comment>
<dbReference type="Proteomes" id="UP001226691">
    <property type="component" value="Unassembled WGS sequence"/>
</dbReference>
<accession>A0ABU0TR75</accession>
<dbReference type="EMBL" id="JAUTBF010000001">
    <property type="protein sequence ID" value="MDQ1122161.1"/>
    <property type="molecule type" value="Genomic_DNA"/>
</dbReference>
<protein>
    <submittedName>
        <fullName evidence="1">Uncharacterized protein</fullName>
    </submittedName>
</protein>
<evidence type="ECO:0000313" key="2">
    <source>
        <dbReference type="Proteomes" id="UP001226691"/>
    </source>
</evidence>
<reference evidence="1 2" key="1">
    <citation type="submission" date="2023-07" db="EMBL/GenBank/DDBJ databases">
        <title>Functional and genomic diversity of the sorghum phyllosphere microbiome.</title>
        <authorList>
            <person name="Shade A."/>
        </authorList>
    </citation>
    <scope>NUCLEOTIDE SEQUENCE [LARGE SCALE GENOMIC DNA]</scope>
    <source>
        <strain evidence="1 2">SORGH_AS_1207</strain>
    </source>
</reference>
<proteinExistence type="predicted"/>
<organism evidence="1 2">
    <name type="scientific">Microbacterium trichothecenolyticum</name>
    <name type="common">Aureobacterium trichothecenolyticum</name>
    <dbReference type="NCBI Taxonomy" id="69370"/>
    <lineage>
        <taxon>Bacteria</taxon>
        <taxon>Bacillati</taxon>
        <taxon>Actinomycetota</taxon>
        <taxon>Actinomycetes</taxon>
        <taxon>Micrococcales</taxon>
        <taxon>Microbacteriaceae</taxon>
        <taxon>Microbacterium</taxon>
    </lineage>
</organism>
<dbReference type="RefSeq" id="WP_307480277.1">
    <property type="nucleotide sequence ID" value="NZ_JAUTBF010000001.1"/>
</dbReference>
<keyword evidence="2" id="KW-1185">Reference proteome</keyword>
<gene>
    <name evidence="1" type="ORF">QE412_000734</name>
</gene>
<sequence>MPNHGDYSPAKGWYDSTTKAWHATPDKLTRVDPGKPIDDATRAQFDGWAGDEAVKRDPEMDRLIALRDSDRPDERQRFEKAVDSGLRMRLGMYEQQLAEAQHETP</sequence>